<dbReference type="CDD" id="cd18555">
    <property type="entry name" value="ABC_6TM_T1SS_like"/>
    <property type="match status" value="1"/>
</dbReference>
<dbReference type="InterPro" id="IPR017871">
    <property type="entry name" value="ABC_transporter-like_CS"/>
</dbReference>
<organism evidence="13 14">
    <name type="scientific">Pontibacillus salicampi</name>
    <dbReference type="NCBI Taxonomy" id="1449801"/>
    <lineage>
        <taxon>Bacteria</taxon>
        <taxon>Bacillati</taxon>
        <taxon>Bacillota</taxon>
        <taxon>Bacilli</taxon>
        <taxon>Bacillales</taxon>
        <taxon>Bacillaceae</taxon>
        <taxon>Pontibacillus</taxon>
    </lineage>
</organism>
<keyword evidence="14" id="KW-1185">Reference proteome</keyword>
<evidence type="ECO:0000259" key="11">
    <source>
        <dbReference type="PROSITE" id="PS50929"/>
    </source>
</evidence>
<feature type="domain" description="ABC transporter" evidence="10">
    <location>
        <begin position="487"/>
        <end position="712"/>
    </location>
</feature>
<dbReference type="PROSITE" id="PS00211">
    <property type="entry name" value="ABC_TRANSPORTER_1"/>
    <property type="match status" value="1"/>
</dbReference>
<feature type="transmembrane region" description="Helical" evidence="9">
    <location>
        <begin position="289"/>
        <end position="306"/>
    </location>
</feature>
<feature type="transmembrane region" description="Helical" evidence="9">
    <location>
        <begin position="169"/>
        <end position="191"/>
    </location>
</feature>
<keyword evidence="2 9" id="KW-0812">Transmembrane</keyword>
<name>A0ABV6LMS4_9BACI</name>
<feature type="domain" description="ABC transmembrane type-1" evidence="11">
    <location>
        <begin position="173"/>
        <end position="453"/>
    </location>
</feature>
<dbReference type="InterPro" id="IPR027417">
    <property type="entry name" value="P-loop_NTPase"/>
</dbReference>
<dbReference type="PROSITE" id="PS50893">
    <property type="entry name" value="ABC_TRANSPORTER_2"/>
    <property type="match status" value="1"/>
</dbReference>
<keyword evidence="3" id="KW-0547">Nucleotide-binding</keyword>
<dbReference type="InterPro" id="IPR005074">
    <property type="entry name" value="Peptidase_C39"/>
</dbReference>
<dbReference type="InterPro" id="IPR036640">
    <property type="entry name" value="ABC1_TM_sf"/>
</dbReference>
<keyword evidence="8 9" id="KW-0472">Membrane</keyword>
<keyword evidence="5" id="KW-0788">Thiol protease</keyword>
<feature type="transmembrane region" description="Helical" evidence="9">
    <location>
        <begin position="393"/>
        <end position="418"/>
    </location>
</feature>
<dbReference type="Pfam" id="PF00664">
    <property type="entry name" value="ABC_membrane"/>
    <property type="match status" value="1"/>
</dbReference>
<dbReference type="InterPro" id="IPR003593">
    <property type="entry name" value="AAA+_ATPase"/>
</dbReference>
<dbReference type="Proteomes" id="UP001589836">
    <property type="component" value="Unassembled WGS sequence"/>
</dbReference>
<dbReference type="InterPro" id="IPR039421">
    <property type="entry name" value="Type_1_exporter"/>
</dbReference>
<evidence type="ECO:0000259" key="12">
    <source>
        <dbReference type="PROSITE" id="PS50990"/>
    </source>
</evidence>
<evidence type="ECO:0000256" key="4">
    <source>
        <dbReference type="ARBA" id="ARBA00022801"/>
    </source>
</evidence>
<evidence type="ECO:0000313" key="14">
    <source>
        <dbReference type="Proteomes" id="UP001589836"/>
    </source>
</evidence>
<dbReference type="RefSeq" id="WP_377346629.1">
    <property type="nucleotide sequence ID" value="NZ_JBHLTP010000005.1"/>
</dbReference>
<dbReference type="Gene3D" id="3.90.70.10">
    <property type="entry name" value="Cysteine proteinases"/>
    <property type="match status" value="1"/>
</dbReference>
<evidence type="ECO:0000256" key="2">
    <source>
        <dbReference type="ARBA" id="ARBA00022692"/>
    </source>
</evidence>
<evidence type="ECO:0000256" key="5">
    <source>
        <dbReference type="ARBA" id="ARBA00022807"/>
    </source>
</evidence>
<keyword evidence="5" id="KW-0645">Protease</keyword>
<evidence type="ECO:0000256" key="3">
    <source>
        <dbReference type="ARBA" id="ARBA00022741"/>
    </source>
</evidence>
<dbReference type="InterPro" id="IPR003439">
    <property type="entry name" value="ABC_transporter-like_ATP-bd"/>
</dbReference>
<dbReference type="PROSITE" id="PS50990">
    <property type="entry name" value="PEPTIDASE_C39"/>
    <property type="match status" value="1"/>
</dbReference>
<evidence type="ECO:0000259" key="10">
    <source>
        <dbReference type="PROSITE" id="PS50893"/>
    </source>
</evidence>
<dbReference type="Pfam" id="PF00005">
    <property type="entry name" value="ABC_tran"/>
    <property type="match status" value="1"/>
</dbReference>
<dbReference type="EMBL" id="JBHLTP010000005">
    <property type="protein sequence ID" value="MFC0523607.1"/>
    <property type="molecule type" value="Genomic_DNA"/>
</dbReference>
<keyword evidence="6" id="KW-0067">ATP-binding</keyword>
<evidence type="ECO:0000256" key="7">
    <source>
        <dbReference type="ARBA" id="ARBA00022989"/>
    </source>
</evidence>
<dbReference type="InterPro" id="IPR011527">
    <property type="entry name" value="ABC1_TM_dom"/>
</dbReference>
<dbReference type="SMART" id="SM00382">
    <property type="entry name" value="AAA"/>
    <property type="match status" value="1"/>
</dbReference>
<dbReference type="PANTHER" id="PTHR43394:SF1">
    <property type="entry name" value="ATP-BINDING CASSETTE SUB-FAMILY B MEMBER 10, MITOCHONDRIAL"/>
    <property type="match status" value="1"/>
</dbReference>
<comment type="subcellular location">
    <subcellularLocation>
        <location evidence="1">Cell membrane</location>
        <topology evidence="1">Multi-pass membrane protein</topology>
    </subcellularLocation>
</comment>
<feature type="domain" description="Peptidase C39" evidence="12">
    <location>
        <begin position="12"/>
        <end position="137"/>
    </location>
</feature>
<protein>
    <submittedName>
        <fullName evidence="13">Peptidase domain-containing ABC transporter</fullName>
    </submittedName>
</protein>
<comment type="caution">
    <text evidence="13">The sequence shown here is derived from an EMBL/GenBank/DDBJ whole genome shotgun (WGS) entry which is preliminary data.</text>
</comment>
<dbReference type="Gene3D" id="1.20.1560.10">
    <property type="entry name" value="ABC transporter type 1, transmembrane domain"/>
    <property type="match status" value="1"/>
</dbReference>
<evidence type="ECO:0000256" key="9">
    <source>
        <dbReference type="SAM" id="Phobius"/>
    </source>
</evidence>
<feature type="transmembrane region" description="Helical" evidence="9">
    <location>
        <begin position="211"/>
        <end position="234"/>
    </location>
</feature>
<gene>
    <name evidence="13" type="ORF">ACFFGV_08410</name>
</gene>
<evidence type="ECO:0000256" key="8">
    <source>
        <dbReference type="ARBA" id="ARBA00023136"/>
    </source>
</evidence>
<reference evidence="13 14" key="1">
    <citation type="submission" date="2024-09" db="EMBL/GenBank/DDBJ databases">
        <authorList>
            <person name="Sun Q."/>
            <person name="Mori K."/>
        </authorList>
    </citation>
    <scope>NUCLEOTIDE SEQUENCE [LARGE SCALE GENOMIC DNA]</scope>
    <source>
        <strain evidence="13 14">NCAIM B.02529</strain>
    </source>
</reference>
<accession>A0ABV6LMS4</accession>
<evidence type="ECO:0000313" key="13">
    <source>
        <dbReference type="EMBL" id="MFC0523607.1"/>
    </source>
</evidence>
<dbReference type="Pfam" id="PF03412">
    <property type="entry name" value="Peptidase_C39"/>
    <property type="match status" value="1"/>
</dbReference>
<keyword evidence="4" id="KW-0378">Hydrolase</keyword>
<dbReference type="PROSITE" id="PS50929">
    <property type="entry name" value="ABC_TM1F"/>
    <property type="match status" value="1"/>
</dbReference>
<dbReference type="PANTHER" id="PTHR43394">
    <property type="entry name" value="ATP-DEPENDENT PERMEASE MDL1, MITOCHONDRIAL"/>
    <property type="match status" value="1"/>
</dbReference>
<proteinExistence type="predicted"/>
<dbReference type="SUPFAM" id="SSF52540">
    <property type="entry name" value="P-loop containing nucleoside triphosphate hydrolases"/>
    <property type="match status" value="1"/>
</dbReference>
<evidence type="ECO:0000256" key="1">
    <source>
        <dbReference type="ARBA" id="ARBA00004651"/>
    </source>
</evidence>
<evidence type="ECO:0000256" key="6">
    <source>
        <dbReference type="ARBA" id="ARBA00022840"/>
    </source>
</evidence>
<sequence length="712" mass="79716">MNFLNKMPVLLQRNNYECGIACIAMLISKQEGQKIETRKLKGSKEHIGREGTDLQYLKGLSESVGYTFKAYKVPKLPEQVLEGYLQSPLMVHWDYNHFIVVEMVQDTHITIIDPAKGRRKISSEEFYAHYSGVAVSLRKQNKQGYSLTHLTSKSAIGRLGKYLSKEKKLLVYIILLSFLFQGLNLIAPFFTQYVIDTFMQSEQGNMNLKTLALLAGIVTIVFFGLSIVRMFWIIKLQVHINKRLTHQFVRKVFSLPMKFFEINSSGDIATRINNIAVIREIVSRLASTLILDISLLVVFSGVMLFYSPLLSVLVFAGAAIQVVCTMYLLPKIEVFTKQEVNSQASFQSQLVEILRSMTFVKTVGNTDSVEQELNGVFNDQIDHFSKKMKISSVLGGVSNSINLSLPLLVIIFGVAIGMQSGMTIGAVVAFSTIAGRFMSPLGSIIGSLESIKMVEEMMDRIESVLEEEDEILNQENGAQFDPARDRIELDQVHFGYDSKEDILQGIQLTVHPKDHICLIGRTGSGKSTLFKLIAGLYKPTQGSIRIGNHSLDQMNLVQLRDNIGYIVQDVSLFNDTILNNIKYFNESVSDQDAIQAAKDACIHDDILQFPMGYHTIVGENGISLSGGQRQRISIARVLAKKPSLLLIDEGTSNLDQKTEQEVLSNLRRRDMTVISITHRTSSFKEYESVYELKGGSLHLVETQHPSNLAATN</sequence>
<dbReference type="SUPFAM" id="SSF90123">
    <property type="entry name" value="ABC transporter transmembrane region"/>
    <property type="match status" value="1"/>
</dbReference>
<feature type="transmembrane region" description="Helical" evidence="9">
    <location>
        <begin position="312"/>
        <end position="329"/>
    </location>
</feature>
<keyword evidence="7 9" id="KW-1133">Transmembrane helix</keyword>
<dbReference type="Gene3D" id="3.40.50.300">
    <property type="entry name" value="P-loop containing nucleotide triphosphate hydrolases"/>
    <property type="match status" value="1"/>
</dbReference>